<evidence type="ECO:0000313" key="3">
    <source>
        <dbReference type="EMBL" id="EHB92499.1"/>
    </source>
</evidence>
<dbReference type="GeneID" id="92816287"/>
<dbReference type="RefSeq" id="WP_009133509.1">
    <property type="nucleotide sequence ID" value="NZ_CP102250.1"/>
</dbReference>
<organism evidence="3 4">
    <name type="scientific">Alistipes indistinctus YIT 12060</name>
    <dbReference type="NCBI Taxonomy" id="742725"/>
    <lineage>
        <taxon>Bacteria</taxon>
        <taxon>Pseudomonadati</taxon>
        <taxon>Bacteroidota</taxon>
        <taxon>Bacteroidia</taxon>
        <taxon>Bacteroidales</taxon>
        <taxon>Rikenellaceae</taxon>
        <taxon>Alistipes</taxon>
    </lineage>
</organism>
<dbReference type="GO" id="GO:0003676">
    <property type="term" value="F:nucleic acid binding"/>
    <property type="evidence" value="ECO:0007669"/>
    <property type="project" value="InterPro"/>
</dbReference>
<gene>
    <name evidence="3" type="ORF">HMPREF9450_00703</name>
</gene>
<dbReference type="CDD" id="cd20736">
    <property type="entry name" value="PoNe_Nuclease"/>
    <property type="match status" value="1"/>
</dbReference>
<name>G5H7Q0_9BACT</name>
<dbReference type="PANTHER" id="PTHR34039:SF1">
    <property type="entry name" value="UPF0102 PROTEIN YRAN"/>
    <property type="match status" value="1"/>
</dbReference>
<reference evidence="3 4" key="1">
    <citation type="submission" date="2011-08" db="EMBL/GenBank/DDBJ databases">
        <title>The Genome Sequence of Alistipes indistinctus YIT 12060.</title>
        <authorList>
            <consortium name="The Broad Institute Genome Sequencing Platform"/>
            <person name="Earl A."/>
            <person name="Ward D."/>
            <person name="Feldgarden M."/>
            <person name="Gevers D."/>
            <person name="Morotomi M."/>
            <person name="Young S.K."/>
            <person name="Zeng Q."/>
            <person name="Gargeya S."/>
            <person name="Fitzgerald M."/>
            <person name="Haas B."/>
            <person name="Abouelleil A."/>
            <person name="Alvarado L."/>
            <person name="Arachchi H.M."/>
            <person name="Berlin A."/>
            <person name="Brown A."/>
            <person name="Chapman S.B."/>
            <person name="Chen Z."/>
            <person name="Dunbar C."/>
            <person name="Freedman E."/>
            <person name="Gearin G."/>
            <person name="Gellesch M."/>
            <person name="Goldberg J."/>
            <person name="Griggs A."/>
            <person name="Gujja S."/>
            <person name="Heiman D."/>
            <person name="Howarth C."/>
            <person name="Larson L."/>
            <person name="Lui A."/>
            <person name="MacDonald P.J.P."/>
            <person name="Montmayeur A."/>
            <person name="Murphy C."/>
            <person name="Neiman D."/>
            <person name="Pearson M."/>
            <person name="Priest M."/>
            <person name="Roberts A."/>
            <person name="Saif S."/>
            <person name="Shea T."/>
            <person name="Shenoy N."/>
            <person name="Sisk P."/>
            <person name="Stolte C."/>
            <person name="Sykes S."/>
            <person name="Wortman J."/>
            <person name="Nusbaum C."/>
            <person name="Birren B."/>
        </authorList>
    </citation>
    <scope>NUCLEOTIDE SEQUENCE [LARGE SCALE GENOMIC DNA]</scope>
    <source>
        <strain evidence="3 4">YIT 12060</strain>
    </source>
</reference>
<accession>G5H7Q0</accession>
<dbReference type="HAMAP" id="MF_00048">
    <property type="entry name" value="UPF0102"/>
    <property type="match status" value="1"/>
</dbReference>
<dbReference type="PANTHER" id="PTHR34039">
    <property type="entry name" value="UPF0102 PROTEIN YRAN"/>
    <property type="match status" value="1"/>
</dbReference>
<dbReference type="eggNOG" id="COG0792">
    <property type="taxonomic scope" value="Bacteria"/>
</dbReference>
<dbReference type="EMBL" id="ADLD01000009">
    <property type="protein sequence ID" value="EHB92499.1"/>
    <property type="molecule type" value="Genomic_DNA"/>
</dbReference>
<evidence type="ECO:0000313" key="4">
    <source>
        <dbReference type="Proteomes" id="UP000006008"/>
    </source>
</evidence>
<dbReference type="InterPro" id="IPR003509">
    <property type="entry name" value="UPF0102_YraN-like"/>
</dbReference>
<dbReference type="SUPFAM" id="SSF52980">
    <property type="entry name" value="Restriction endonuclease-like"/>
    <property type="match status" value="1"/>
</dbReference>
<dbReference type="InterPro" id="IPR011856">
    <property type="entry name" value="tRNA_endonuc-like_dom_sf"/>
</dbReference>
<dbReference type="Pfam" id="PF02021">
    <property type="entry name" value="UPF0102"/>
    <property type="match status" value="1"/>
</dbReference>
<sequence>MIRTTAYQERLDALSTGAEGERLAAEYLLKEGFDLLHRNWRNGRCEIDLVARRDGVLHIIEVKSRAADGLTAPEEAMTAAKFRSLCKAARGYIATYGLDMDVQFDFIGVEFDADGTHTLRYLPDAMAPRW</sequence>
<dbReference type="OrthoDB" id="9802516at2"/>
<evidence type="ECO:0000256" key="1">
    <source>
        <dbReference type="ARBA" id="ARBA00006738"/>
    </source>
</evidence>
<dbReference type="AlphaFoldDB" id="G5H7Q0"/>
<dbReference type="HOGENOM" id="CLU_115353_2_1_10"/>
<protein>
    <recommendedName>
        <fullName evidence="2">UPF0102 protein HMPREF9450_00703</fullName>
    </recommendedName>
</protein>
<evidence type="ECO:0000256" key="2">
    <source>
        <dbReference type="HAMAP-Rule" id="MF_00048"/>
    </source>
</evidence>
<comment type="caution">
    <text evidence="3">The sequence shown here is derived from an EMBL/GenBank/DDBJ whole genome shotgun (WGS) entry which is preliminary data.</text>
</comment>
<dbReference type="STRING" id="742725.HMPREF9450_00703"/>
<keyword evidence="4" id="KW-1185">Reference proteome</keyword>
<dbReference type="InterPro" id="IPR011335">
    <property type="entry name" value="Restrct_endonuc-II-like"/>
</dbReference>
<dbReference type="PATRIC" id="fig|742725.3.peg.758"/>
<proteinExistence type="inferred from homology"/>
<dbReference type="Gene3D" id="3.40.1350.10">
    <property type="match status" value="1"/>
</dbReference>
<dbReference type="Proteomes" id="UP000006008">
    <property type="component" value="Unassembled WGS sequence"/>
</dbReference>
<comment type="similarity">
    <text evidence="1 2">Belongs to the UPF0102 family.</text>
</comment>